<gene>
    <name evidence="10" type="primary">lysP_1</name>
    <name evidence="10" type="ORF">BN000_01016</name>
</gene>
<comment type="subcellular location">
    <subcellularLocation>
        <location evidence="1 9">Cell membrane</location>
        <topology evidence="1 9">Multi-pass membrane protein</topology>
    </subcellularLocation>
</comment>
<dbReference type="NCBIfam" id="TIGR04299">
    <property type="entry name" value="antiport_PotE"/>
    <property type="match status" value="1"/>
</dbReference>
<dbReference type="Pfam" id="PF13520">
    <property type="entry name" value="AA_permease_2"/>
    <property type="match status" value="1"/>
</dbReference>
<keyword evidence="5 9" id="KW-0812">Transmembrane</keyword>
<dbReference type="InterPro" id="IPR004754">
    <property type="entry name" value="Amino_acid_antiprt"/>
</dbReference>
<dbReference type="InterPro" id="IPR027566">
    <property type="entry name" value="Symport/antiport_PotE"/>
</dbReference>
<evidence type="ECO:0000256" key="3">
    <source>
        <dbReference type="ARBA" id="ARBA00022448"/>
    </source>
</evidence>
<feature type="transmembrane region" description="Helical" evidence="9">
    <location>
        <begin position="41"/>
        <end position="59"/>
    </location>
</feature>
<dbReference type="OrthoDB" id="9762947at2"/>
<keyword evidence="7 9" id="KW-1133">Transmembrane helix</keyword>
<feature type="transmembrane region" description="Helical" evidence="9">
    <location>
        <begin position="352"/>
        <end position="373"/>
    </location>
</feature>
<feature type="transmembrane region" description="Helical" evidence="9">
    <location>
        <begin position="183"/>
        <end position="203"/>
    </location>
</feature>
<feature type="transmembrane region" description="Helical" evidence="9">
    <location>
        <begin position="12"/>
        <end position="29"/>
    </location>
</feature>
<sequence length="445" mass="47507">MSQKKTKMNALQLTILTAVNMMGSGIIMLPTNLAQVGTMSILSWLVTALGSVALAYGFAQCGIYSRKGGGMGGYSEYAFGKAGSFMANYTYSLSLLVSNVAIAITAVGYATVFLGVTLSPINVCIWTIILLWVTTVLNFGGAQITGRIGSVTVWGVIIPVVAVSIIGWFWFDGHRYVTSWNPHHYSLFSGIGKSISITLWAFLGLESASANMDAVENPEKNVPIAVLGGTLGAAVVYILSTNVIAGIVPNAHLVESNAPFGLAFATMFNPVVGKVVMALMVISCIGSLLGWQFTIAQVFKSSATEGYYPKVFTKITKTETPIVGMVILCIVQTLLALMTISPSLNKQFNTLVNLAVVTNMIPYLLSMSAIMVMQKIAKVPAKKANISNFVAVIASLYSLYALYGSGLEAMTYGSIATFAGWILYGFISYRFDMEKNSALVSNKAS</sequence>
<proteinExistence type="inferred from homology"/>
<keyword evidence="3 9" id="KW-0813">Transport</keyword>
<evidence type="ECO:0000256" key="8">
    <source>
        <dbReference type="ARBA" id="ARBA00023136"/>
    </source>
</evidence>
<keyword evidence="8 9" id="KW-0472">Membrane</keyword>
<evidence type="ECO:0000256" key="4">
    <source>
        <dbReference type="ARBA" id="ARBA00022475"/>
    </source>
</evidence>
<dbReference type="InterPro" id="IPR002293">
    <property type="entry name" value="AA/rel_permease1"/>
</dbReference>
<feature type="transmembrane region" description="Helical" evidence="9">
    <location>
        <begin position="385"/>
        <end position="403"/>
    </location>
</feature>
<dbReference type="NCBIfam" id="TIGR00905">
    <property type="entry name" value="2A0302"/>
    <property type="match status" value="1"/>
</dbReference>
<dbReference type="GO" id="GO:0015496">
    <property type="term" value="F:putrescine:ornithine antiporter activity"/>
    <property type="evidence" value="ECO:0007669"/>
    <property type="project" value="InterPro"/>
</dbReference>
<keyword evidence="6" id="KW-0029">Amino-acid transport</keyword>
<feature type="transmembrane region" description="Helical" evidence="9">
    <location>
        <begin position="320"/>
        <end position="340"/>
    </location>
</feature>
<dbReference type="EMBL" id="CVRB01000001">
    <property type="protein sequence ID" value="CRK81118.1"/>
    <property type="molecule type" value="Genomic_DNA"/>
</dbReference>
<dbReference type="STRING" id="1499688.BN000_01016"/>
<dbReference type="GO" id="GO:0005886">
    <property type="term" value="C:plasma membrane"/>
    <property type="evidence" value="ECO:0007669"/>
    <property type="project" value="UniProtKB-SubCell"/>
</dbReference>
<dbReference type="AlphaFoldDB" id="A0A0U1NTQ0"/>
<evidence type="ECO:0000256" key="7">
    <source>
        <dbReference type="ARBA" id="ARBA00022989"/>
    </source>
</evidence>
<dbReference type="RefSeq" id="WP_090633161.1">
    <property type="nucleotide sequence ID" value="NZ_CVRB01000001.1"/>
</dbReference>
<dbReference type="PANTHER" id="PTHR42770:SF6">
    <property type="entry name" value="PUTRESCINE TRANSPORTER POTE"/>
    <property type="match status" value="1"/>
</dbReference>
<dbReference type="Gene3D" id="1.20.1740.10">
    <property type="entry name" value="Amino acid/polyamine transporter I"/>
    <property type="match status" value="1"/>
</dbReference>
<dbReference type="PIRSF" id="PIRSF006060">
    <property type="entry name" value="AA_transporter"/>
    <property type="match status" value="1"/>
</dbReference>
<dbReference type="InterPro" id="IPR050367">
    <property type="entry name" value="APC_superfamily"/>
</dbReference>
<feature type="transmembrane region" description="Helical" evidence="9">
    <location>
        <begin position="409"/>
        <end position="427"/>
    </location>
</feature>
<dbReference type="PANTHER" id="PTHR42770">
    <property type="entry name" value="AMINO ACID TRANSPORTER-RELATED"/>
    <property type="match status" value="1"/>
</dbReference>
<feature type="transmembrane region" description="Helical" evidence="9">
    <location>
        <begin position="120"/>
        <end position="139"/>
    </location>
</feature>
<feature type="transmembrane region" description="Helical" evidence="9">
    <location>
        <begin position="151"/>
        <end position="171"/>
    </location>
</feature>
<feature type="transmembrane region" description="Helical" evidence="9">
    <location>
        <begin position="91"/>
        <end position="114"/>
    </location>
</feature>
<protein>
    <recommendedName>
        <fullName evidence="9">Putrescine transporter</fullName>
    </recommendedName>
</protein>
<evidence type="ECO:0000256" key="6">
    <source>
        <dbReference type="ARBA" id="ARBA00022970"/>
    </source>
</evidence>
<feature type="transmembrane region" description="Helical" evidence="9">
    <location>
        <begin position="224"/>
        <end position="248"/>
    </location>
</feature>
<organism evidence="10 11">
    <name type="scientific">Neobacillus massiliamazoniensis</name>
    <dbReference type="NCBI Taxonomy" id="1499688"/>
    <lineage>
        <taxon>Bacteria</taxon>
        <taxon>Bacillati</taxon>
        <taxon>Bacillota</taxon>
        <taxon>Bacilli</taxon>
        <taxon>Bacillales</taxon>
        <taxon>Bacillaceae</taxon>
        <taxon>Neobacillus</taxon>
    </lineage>
</organism>
<dbReference type="Proteomes" id="UP000199087">
    <property type="component" value="Unassembled WGS sequence"/>
</dbReference>
<evidence type="ECO:0000256" key="5">
    <source>
        <dbReference type="ARBA" id="ARBA00022692"/>
    </source>
</evidence>
<keyword evidence="4 9" id="KW-1003">Cell membrane</keyword>
<keyword evidence="11" id="KW-1185">Reference proteome</keyword>
<dbReference type="HAMAP" id="MF_02073">
    <property type="entry name" value="Putrescine_transp"/>
    <property type="match status" value="1"/>
</dbReference>
<dbReference type="NCBIfam" id="NF007938">
    <property type="entry name" value="PRK10655.1"/>
    <property type="match status" value="1"/>
</dbReference>
<evidence type="ECO:0000256" key="1">
    <source>
        <dbReference type="ARBA" id="ARBA00004651"/>
    </source>
</evidence>
<comment type="similarity">
    <text evidence="2 9">Belongs to the amino acid-polyamine-organocation (APC) superfamily. Basic amino acid/polyamine antiporter (APA) (TC 2.A.3.2) family.</text>
</comment>
<feature type="transmembrane region" description="Helical" evidence="9">
    <location>
        <begin position="275"/>
        <end position="299"/>
    </location>
</feature>
<name>A0A0U1NTQ0_9BACI</name>
<accession>A0A0U1NTQ0</accession>
<evidence type="ECO:0000256" key="9">
    <source>
        <dbReference type="HAMAP-Rule" id="MF_02073"/>
    </source>
</evidence>
<evidence type="ECO:0000256" key="2">
    <source>
        <dbReference type="ARBA" id="ARBA00008220"/>
    </source>
</evidence>
<evidence type="ECO:0000313" key="10">
    <source>
        <dbReference type="EMBL" id="CRK81118.1"/>
    </source>
</evidence>
<evidence type="ECO:0000313" key="11">
    <source>
        <dbReference type="Proteomes" id="UP000199087"/>
    </source>
</evidence>
<reference evidence="11" key="1">
    <citation type="submission" date="2015-05" db="EMBL/GenBank/DDBJ databases">
        <authorList>
            <person name="Urmite Genomes"/>
        </authorList>
    </citation>
    <scope>NUCLEOTIDE SEQUENCE [LARGE SCALE GENOMIC DNA]</scope>
    <source>
        <strain evidence="11">LF1</strain>
    </source>
</reference>